<feature type="domain" description="Response regulatory" evidence="8">
    <location>
        <begin position="527"/>
        <end position="662"/>
    </location>
</feature>
<dbReference type="SUPFAM" id="SSF52172">
    <property type="entry name" value="CheY-like"/>
    <property type="match status" value="1"/>
</dbReference>
<evidence type="ECO:0000313" key="10">
    <source>
        <dbReference type="Proteomes" id="UP000009222"/>
    </source>
</evidence>
<evidence type="ECO:0000259" key="8">
    <source>
        <dbReference type="PROSITE" id="PS50110"/>
    </source>
</evidence>
<dbReference type="eggNOG" id="COG0642">
    <property type="taxonomic scope" value="Bacteria"/>
</dbReference>
<dbReference type="SUPFAM" id="SSF55874">
    <property type="entry name" value="ATPase domain of HSP90 chaperone/DNA topoisomerase II/histidine kinase"/>
    <property type="match status" value="1"/>
</dbReference>
<dbReference type="SUPFAM" id="SSF47384">
    <property type="entry name" value="Homodimeric domain of signal transducing histidine kinase"/>
    <property type="match status" value="1"/>
</dbReference>
<gene>
    <name evidence="9" type="ordered locus">TREAZ_2137</name>
</gene>
<dbReference type="KEGG" id="taz:TREAZ_2137"/>
<keyword evidence="6" id="KW-0812">Transmembrane</keyword>
<dbReference type="HOGENOM" id="CLU_000445_114_64_12"/>
<dbReference type="AlphaFoldDB" id="F5Y9C4"/>
<dbReference type="PANTHER" id="PTHR45339">
    <property type="entry name" value="HYBRID SIGNAL TRANSDUCTION HISTIDINE KINASE J"/>
    <property type="match status" value="1"/>
</dbReference>
<dbReference type="Proteomes" id="UP000009222">
    <property type="component" value="Chromosome"/>
</dbReference>
<dbReference type="FunCoup" id="F5Y9C4">
    <property type="interactions" value="303"/>
</dbReference>
<dbReference type="SMART" id="SM00448">
    <property type="entry name" value="REC"/>
    <property type="match status" value="1"/>
</dbReference>
<keyword evidence="3 4" id="KW-0597">Phosphoprotein</keyword>
<dbReference type="Gene3D" id="3.40.50.2300">
    <property type="match status" value="1"/>
</dbReference>
<reference evidence="10" key="1">
    <citation type="submission" date="2009-12" db="EMBL/GenBank/DDBJ databases">
        <title>Complete sequence of Treponema azotonutricium strain ZAS-9.</title>
        <authorList>
            <person name="Tetu S.G."/>
            <person name="Matson E."/>
            <person name="Ren Q."/>
            <person name="Seshadri R."/>
            <person name="Elbourne L."/>
            <person name="Hassan K.A."/>
            <person name="Durkin A."/>
            <person name="Radune D."/>
            <person name="Mohamoud Y."/>
            <person name="Shay R."/>
            <person name="Jin S."/>
            <person name="Zhang X."/>
            <person name="Lucey K."/>
            <person name="Ballor N.R."/>
            <person name="Ottesen E."/>
            <person name="Rosenthal R."/>
            <person name="Allen A."/>
            <person name="Leadbetter J.R."/>
            <person name="Paulsen I.T."/>
        </authorList>
    </citation>
    <scope>NUCLEOTIDE SEQUENCE [LARGE SCALE GENOMIC DNA]</scope>
    <source>
        <strain evidence="10">ATCC BAA-888 / DSM 13862 / ZAS-9</strain>
    </source>
</reference>
<evidence type="ECO:0000313" key="9">
    <source>
        <dbReference type="EMBL" id="AEF81472.1"/>
    </source>
</evidence>
<dbReference type="SMART" id="SM00388">
    <property type="entry name" value="HisKA"/>
    <property type="match status" value="1"/>
</dbReference>
<keyword evidence="6" id="KW-0472">Membrane</keyword>
<feature type="region of interest" description="Disordered" evidence="5">
    <location>
        <begin position="492"/>
        <end position="516"/>
    </location>
</feature>
<keyword evidence="6" id="KW-1133">Transmembrane helix</keyword>
<dbReference type="CDD" id="cd16922">
    <property type="entry name" value="HATPase_EvgS-ArcB-TorS-like"/>
    <property type="match status" value="1"/>
</dbReference>
<dbReference type="InterPro" id="IPR011006">
    <property type="entry name" value="CheY-like_superfamily"/>
</dbReference>
<dbReference type="InterPro" id="IPR001789">
    <property type="entry name" value="Sig_transdc_resp-reg_receiver"/>
</dbReference>
<feature type="domain" description="Histidine kinase" evidence="7">
    <location>
        <begin position="249"/>
        <end position="481"/>
    </location>
</feature>
<dbReference type="Pfam" id="PF00512">
    <property type="entry name" value="HisKA"/>
    <property type="match status" value="1"/>
</dbReference>
<evidence type="ECO:0000256" key="4">
    <source>
        <dbReference type="PROSITE-ProRule" id="PRU00169"/>
    </source>
</evidence>
<feature type="transmembrane region" description="Helical" evidence="6">
    <location>
        <begin position="17"/>
        <end position="45"/>
    </location>
</feature>
<keyword evidence="9" id="KW-0808">Transferase</keyword>
<evidence type="ECO:0000259" key="7">
    <source>
        <dbReference type="PROSITE" id="PS50109"/>
    </source>
</evidence>
<dbReference type="InterPro" id="IPR005467">
    <property type="entry name" value="His_kinase_dom"/>
</dbReference>
<proteinExistence type="predicted"/>
<dbReference type="EC" id="2.7.13.3" evidence="2"/>
<dbReference type="STRING" id="545695.TREAZ_2137"/>
<feature type="transmembrane region" description="Helical" evidence="6">
    <location>
        <begin position="198"/>
        <end position="219"/>
    </location>
</feature>
<dbReference type="Gene3D" id="1.10.287.130">
    <property type="match status" value="1"/>
</dbReference>
<sequence length="666" mass="73441">MRQAKKMKRLFYENTPVIFFSAAAFLVLVIAVFTSVLITSLSSYLRDNIEERLKAAGREASHLISEDELAELVVPEDMEKPLFAEIRHRLFRFAKEADVLFVYYYRVTDDYLTQAIVDNDETEDAYNLETPPLEMEPLVEQAYLDGVTVTTDLGDYSVGYGGLLSAFSPIFGRDGTVIGIAGVDIPDARLLKTRNQSFALSVLLLVSMAFLIAAGFASFSAFRKKEAEVEAARAQAEKASLAKGNFLANMSHEMRTPMNAIIGMTSIAQSSADQSKKEYCLKKISEASTHLLGVINDILDMSKIEANKFELSLDDFDFEKVIQKVVNVISFRVEEKKQILTVCLDKNIPRFFHGDDLRLAQVIANLLSNAVKFTPESGTIKLDARLVSSAGREARSPDGVHGIFTLQISVTDSGIGISAERQGRLFSSFEQAESGTSRKFGGTGLGLAISKQIVEMMGGSIRVESEPGKGAAFIFTVQMEAMPDNQERILNQGSDTTAGLSPAAAEHSAELRARSESPLPDNFTGYRILLAEDIEINREIVITLLEPTSIMIDCAENGAEALRIFSDNPEKYDIVFMDIQMPEMDGYEAARTIRAFEKERAAEFAAQNPEQLLKPVKPVPIIAMTANVFREDIEKCLAAGMNGHVGKPLDFEEVLGILRTYLLNST</sequence>
<evidence type="ECO:0000256" key="6">
    <source>
        <dbReference type="SAM" id="Phobius"/>
    </source>
</evidence>
<evidence type="ECO:0000256" key="5">
    <source>
        <dbReference type="SAM" id="MobiDB-lite"/>
    </source>
</evidence>
<dbReference type="PANTHER" id="PTHR45339:SF5">
    <property type="entry name" value="HISTIDINE KINASE"/>
    <property type="match status" value="1"/>
</dbReference>
<dbReference type="GO" id="GO:0000155">
    <property type="term" value="F:phosphorelay sensor kinase activity"/>
    <property type="evidence" value="ECO:0007669"/>
    <property type="project" value="InterPro"/>
</dbReference>
<evidence type="ECO:0000256" key="2">
    <source>
        <dbReference type="ARBA" id="ARBA00012438"/>
    </source>
</evidence>
<protein>
    <recommendedName>
        <fullName evidence="2">histidine kinase</fullName>
        <ecNumber evidence="2">2.7.13.3</ecNumber>
    </recommendedName>
</protein>
<comment type="catalytic activity">
    <reaction evidence="1">
        <text>ATP + protein L-histidine = ADP + protein N-phospho-L-histidine.</text>
        <dbReference type="EC" id="2.7.13.3"/>
    </reaction>
</comment>
<dbReference type="Gene3D" id="3.30.565.10">
    <property type="entry name" value="Histidine kinase-like ATPase, C-terminal domain"/>
    <property type="match status" value="1"/>
</dbReference>
<dbReference type="PRINTS" id="PR00344">
    <property type="entry name" value="BCTRLSENSOR"/>
</dbReference>
<dbReference type="CDD" id="cd17546">
    <property type="entry name" value="REC_hyHK_CKI1_RcsC-like"/>
    <property type="match status" value="1"/>
</dbReference>
<dbReference type="InParanoid" id="F5Y9C4"/>
<dbReference type="Pfam" id="PF00072">
    <property type="entry name" value="Response_reg"/>
    <property type="match status" value="1"/>
</dbReference>
<organism evidence="9 10">
    <name type="scientific">Leadbettera azotonutricia (strain ATCC BAA-888 / DSM 13862 / ZAS-9)</name>
    <name type="common">Treponema azotonutricium</name>
    <dbReference type="NCBI Taxonomy" id="545695"/>
    <lineage>
        <taxon>Bacteria</taxon>
        <taxon>Pseudomonadati</taxon>
        <taxon>Spirochaetota</taxon>
        <taxon>Spirochaetia</taxon>
        <taxon>Spirochaetales</taxon>
        <taxon>Breznakiellaceae</taxon>
        <taxon>Leadbettera</taxon>
    </lineage>
</organism>
<keyword evidence="9" id="KW-0418">Kinase</keyword>
<name>F5Y9C4_LEAAZ</name>
<dbReference type="PROSITE" id="PS50109">
    <property type="entry name" value="HIS_KIN"/>
    <property type="match status" value="1"/>
</dbReference>
<reference evidence="9 10" key="2">
    <citation type="journal article" date="2011" name="ISME J.">
        <title>RNA-seq reveals cooperative metabolic interactions between two termite-gut spirochete species in co-culture.</title>
        <authorList>
            <person name="Rosenthal A.Z."/>
            <person name="Matson E.G."/>
            <person name="Eldar A."/>
            <person name="Leadbetter J.R."/>
        </authorList>
    </citation>
    <scope>NUCLEOTIDE SEQUENCE [LARGE SCALE GENOMIC DNA]</scope>
    <source>
        <strain evidence="10">ATCC BAA-888 / DSM 13862 / ZAS-9</strain>
    </source>
</reference>
<dbReference type="InterPro" id="IPR036097">
    <property type="entry name" value="HisK_dim/P_sf"/>
</dbReference>
<accession>F5Y9C4</accession>
<keyword evidence="10" id="KW-1185">Reference proteome</keyword>
<evidence type="ECO:0000256" key="1">
    <source>
        <dbReference type="ARBA" id="ARBA00000085"/>
    </source>
</evidence>
<dbReference type="FunFam" id="3.30.565.10:FF:000010">
    <property type="entry name" value="Sensor histidine kinase RcsC"/>
    <property type="match status" value="1"/>
</dbReference>
<dbReference type="PROSITE" id="PS50110">
    <property type="entry name" value="RESPONSE_REGULATORY"/>
    <property type="match status" value="1"/>
</dbReference>
<dbReference type="SMART" id="SM00387">
    <property type="entry name" value="HATPase_c"/>
    <property type="match status" value="1"/>
</dbReference>
<feature type="modified residue" description="4-aspartylphosphate" evidence="4">
    <location>
        <position position="578"/>
    </location>
</feature>
<dbReference type="InterPro" id="IPR003661">
    <property type="entry name" value="HisK_dim/P_dom"/>
</dbReference>
<dbReference type="InterPro" id="IPR004358">
    <property type="entry name" value="Sig_transdc_His_kin-like_C"/>
</dbReference>
<dbReference type="EMBL" id="CP001841">
    <property type="protein sequence ID" value="AEF81472.1"/>
    <property type="molecule type" value="Genomic_DNA"/>
</dbReference>
<dbReference type="RefSeq" id="WP_015709912.1">
    <property type="nucleotide sequence ID" value="NC_015577.1"/>
</dbReference>
<dbReference type="CDD" id="cd00082">
    <property type="entry name" value="HisKA"/>
    <property type="match status" value="1"/>
</dbReference>
<dbReference type="OrthoDB" id="6192248at2"/>
<dbReference type="Pfam" id="PF02518">
    <property type="entry name" value="HATPase_c"/>
    <property type="match status" value="1"/>
</dbReference>
<dbReference type="InterPro" id="IPR003594">
    <property type="entry name" value="HATPase_dom"/>
</dbReference>
<evidence type="ECO:0000256" key="3">
    <source>
        <dbReference type="ARBA" id="ARBA00022553"/>
    </source>
</evidence>
<dbReference type="InterPro" id="IPR036890">
    <property type="entry name" value="HATPase_C_sf"/>
</dbReference>